<keyword evidence="2" id="KW-0805">Transcription regulation</keyword>
<dbReference type="InterPro" id="IPR005119">
    <property type="entry name" value="LysR_subst-bd"/>
</dbReference>
<dbReference type="InterPro" id="IPR000847">
    <property type="entry name" value="LysR_HTH_N"/>
</dbReference>
<evidence type="ECO:0000259" key="5">
    <source>
        <dbReference type="PROSITE" id="PS50931"/>
    </source>
</evidence>
<dbReference type="PROSITE" id="PS50931">
    <property type="entry name" value="HTH_LYSR"/>
    <property type="match status" value="1"/>
</dbReference>
<keyword evidence="4" id="KW-0804">Transcription</keyword>
<evidence type="ECO:0000256" key="2">
    <source>
        <dbReference type="ARBA" id="ARBA00023015"/>
    </source>
</evidence>
<evidence type="ECO:0000256" key="4">
    <source>
        <dbReference type="ARBA" id="ARBA00023163"/>
    </source>
</evidence>
<organism evidence="6 7">
    <name type="scientific">Leucothrix pacifica</name>
    <dbReference type="NCBI Taxonomy" id="1247513"/>
    <lineage>
        <taxon>Bacteria</taxon>
        <taxon>Pseudomonadati</taxon>
        <taxon>Pseudomonadota</taxon>
        <taxon>Gammaproteobacteria</taxon>
        <taxon>Thiotrichales</taxon>
        <taxon>Thiotrichaceae</taxon>
        <taxon>Leucothrix</taxon>
    </lineage>
</organism>
<dbReference type="GO" id="GO:0003700">
    <property type="term" value="F:DNA-binding transcription factor activity"/>
    <property type="evidence" value="ECO:0007669"/>
    <property type="project" value="InterPro"/>
</dbReference>
<evidence type="ECO:0000313" key="6">
    <source>
        <dbReference type="EMBL" id="PWQ97671.1"/>
    </source>
</evidence>
<dbReference type="Proteomes" id="UP000245539">
    <property type="component" value="Unassembled WGS sequence"/>
</dbReference>
<comment type="similarity">
    <text evidence="1">Belongs to the LysR transcriptional regulatory family.</text>
</comment>
<dbReference type="PANTHER" id="PTHR30419">
    <property type="entry name" value="HTH-TYPE TRANSCRIPTIONAL REGULATOR YBHD"/>
    <property type="match status" value="1"/>
</dbReference>
<dbReference type="Gene3D" id="3.40.190.290">
    <property type="match status" value="1"/>
</dbReference>
<evidence type="ECO:0000313" key="7">
    <source>
        <dbReference type="Proteomes" id="UP000245539"/>
    </source>
</evidence>
<comment type="caution">
    <text evidence="6">The sequence shown here is derived from an EMBL/GenBank/DDBJ whole genome shotgun (WGS) entry which is preliminary data.</text>
</comment>
<feature type="domain" description="HTH lysR-type" evidence="5">
    <location>
        <begin position="5"/>
        <end position="62"/>
    </location>
</feature>
<dbReference type="RefSeq" id="WP_109837486.1">
    <property type="nucleotide sequence ID" value="NZ_QGKM01000023.1"/>
</dbReference>
<dbReference type="GO" id="GO:0005829">
    <property type="term" value="C:cytosol"/>
    <property type="evidence" value="ECO:0007669"/>
    <property type="project" value="TreeGrafter"/>
</dbReference>
<keyword evidence="7" id="KW-1185">Reference proteome</keyword>
<dbReference type="OrthoDB" id="8437302at2"/>
<dbReference type="PANTHER" id="PTHR30419:SF8">
    <property type="entry name" value="NITROGEN ASSIMILATION TRANSCRIPTIONAL ACTIVATOR-RELATED"/>
    <property type="match status" value="1"/>
</dbReference>
<dbReference type="FunFam" id="1.10.10.10:FF:000001">
    <property type="entry name" value="LysR family transcriptional regulator"/>
    <property type="match status" value="1"/>
</dbReference>
<gene>
    <name evidence="6" type="ORF">DKW60_09840</name>
</gene>
<dbReference type="SUPFAM" id="SSF53850">
    <property type="entry name" value="Periplasmic binding protein-like II"/>
    <property type="match status" value="1"/>
</dbReference>
<reference evidence="6 7" key="1">
    <citation type="submission" date="2018-05" db="EMBL/GenBank/DDBJ databases">
        <title>Leucothrix arctica sp. nov., isolated from Arctic seawater.</title>
        <authorList>
            <person name="Choi A."/>
            <person name="Baek K."/>
        </authorList>
    </citation>
    <scope>NUCLEOTIDE SEQUENCE [LARGE SCALE GENOMIC DNA]</scope>
    <source>
        <strain evidence="6 7">JCM 18388</strain>
    </source>
</reference>
<dbReference type="InterPro" id="IPR050950">
    <property type="entry name" value="HTH-type_LysR_regulators"/>
</dbReference>
<dbReference type="PRINTS" id="PR00039">
    <property type="entry name" value="HTHLYSR"/>
</dbReference>
<evidence type="ECO:0000256" key="1">
    <source>
        <dbReference type="ARBA" id="ARBA00009437"/>
    </source>
</evidence>
<dbReference type="InterPro" id="IPR036390">
    <property type="entry name" value="WH_DNA-bd_sf"/>
</dbReference>
<evidence type="ECO:0000256" key="3">
    <source>
        <dbReference type="ARBA" id="ARBA00023125"/>
    </source>
</evidence>
<dbReference type="AlphaFoldDB" id="A0A317CHQ8"/>
<dbReference type="EMBL" id="QGKM01000023">
    <property type="protein sequence ID" value="PWQ97671.1"/>
    <property type="molecule type" value="Genomic_DNA"/>
</dbReference>
<dbReference type="GO" id="GO:0003677">
    <property type="term" value="F:DNA binding"/>
    <property type="evidence" value="ECO:0007669"/>
    <property type="project" value="UniProtKB-KW"/>
</dbReference>
<dbReference type="CDD" id="cd08440">
    <property type="entry name" value="PBP2_LTTR_like_4"/>
    <property type="match status" value="1"/>
</dbReference>
<dbReference type="Pfam" id="PF03466">
    <property type="entry name" value="LysR_substrate"/>
    <property type="match status" value="1"/>
</dbReference>
<protein>
    <submittedName>
        <fullName evidence="6">LysR family transcriptional regulator</fullName>
    </submittedName>
</protein>
<accession>A0A317CHQ8</accession>
<dbReference type="Pfam" id="PF00126">
    <property type="entry name" value="HTH_1"/>
    <property type="match status" value="1"/>
</dbReference>
<name>A0A317CHQ8_9GAMM</name>
<dbReference type="Gene3D" id="1.10.10.10">
    <property type="entry name" value="Winged helix-like DNA-binding domain superfamily/Winged helix DNA-binding domain"/>
    <property type="match status" value="1"/>
</dbReference>
<dbReference type="SUPFAM" id="SSF46785">
    <property type="entry name" value="Winged helix' DNA-binding domain"/>
    <property type="match status" value="1"/>
</dbReference>
<keyword evidence="3" id="KW-0238">DNA-binding</keyword>
<sequence length="302" mass="33326">MRINFDFTDLSTFLAVAELGSFQRAAESLHLSQSAVTRRIQKLEDSLGVTLFERTTRSLKLTLAARLFQGRAKAILDNAEEAIIAVGDDVAQFEYHRNTVITIATIQTATHAVLPKMIKLFRYAGYTSRIRILDLFANDVVDAVSQGDADFGISFMGAQEPGLEFQHLQDDHFVVAMHPENPLSQHTEINWSDLQDQSVAIPWKGTGNRMLIDNALSHSHAPLEWAYQVRHSATLLGLAESGVGVAILPFSAIPQYSPARVIARPLVGPAVTRVIGSVRRSGHTLTSAAEAFYKLFDKIRTD</sequence>
<dbReference type="InterPro" id="IPR036388">
    <property type="entry name" value="WH-like_DNA-bd_sf"/>
</dbReference>
<proteinExistence type="inferred from homology"/>